<dbReference type="KEGG" id="sgv:B1H19_03620"/>
<dbReference type="PANTHER" id="PTHR43289">
    <property type="entry name" value="MITOGEN-ACTIVATED PROTEIN KINASE KINASE KINASE 20-RELATED"/>
    <property type="match status" value="1"/>
</dbReference>
<evidence type="ECO:0000256" key="1">
    <source>
        <dbReference type="ARBA" id="ARBA00022679"/>
    </source>
</evidence>
<keyword evidence="7" id="KW-0812">Transmembrane</keyword>
<evidence type="ECO:0000256" key="3">
    <source>
        <dbReference type="ARBA" id="ARBA00022777"/>
    </source>
</evidence>
<dbReference type="InterPro" id="IPR017441">
    <property type="entry name" value="Protein_kinase_ATP_BS"/>
</dbReference>
<feature type="compositionally biased region" description="Low complexity" evidence="6">
    <location>
        <begin position="342"/>
        <end position="351"/>
    </location>
</feature>
<feature type="domain" description="Protein kinase" evidence="8">
    <location>
        <begin position="28"/>
        <end position="282"/>
    </location>
</feature>
<name>A0A1V0TKE2_9ACTN</name>
<evidence type="ECO:0000256" key="5">
    <source>
        <dbReference type="PROSITE-ProRule" id="PRU10141"/>
    </source>
</evidence>
<keyword evidence="1" id="KW-0808">Transferase</keyword>
<dbReference type="EMBL" id="CP020569">
    <property type="protein sequence ID" value="ARF53373.1"/>
    <property type="molecule type" value="Genomic_DNA"/>
</dbReference>
<dbReference type="SUPFAM" id="SSF56112">
    <property type="entry name" value="Protein kinase-like (PK-like)"/>
    <property type="match status" value="1"/>
</dbReference>
<keyword evidence="7" id="KW-0472">Membrane</keyword>
<keyword evidence="3" id="KW-0418">Kinase</keyword>
<dbReference type="RefSeq" id="WP_083102820.1">
    <property type="nucleotide sequence ID" value="NZ_CP020569.1"/>
</dbReference>
<dbReference type="PROSITE" id="PS00108">
    <property type="entry name" value="PROTEIN_KINASE_ST"/>
    <property type="match status" value="1"/>
</dbReference>
<dbReference type="InterPro" id="IPR000719">
    <property type="entry name" value="Prot_kinase_dom"/>
</dbReference>
<dbReference type="Gene3D" id="3.30.200.20">
    <property type="entry name" value="Phosphorylase Kinase, domain 1"/>
    <property type="match status" value="1"/>
</dbReference>
<feature type="region of interest" description="Disordered" evidence="6">
    <location>
        <begin position="331"/>
        <end position="351"/>
    </location>
</feature>
<dbReference type="InterPro" id="IPR008271">
    <property type="entry name" value="Ser/Thr_kinase_AS"/>
</dbReference>
<feature type="transmembrane region" description="Helical" evidence="7">
    <location>
        <begin position="358"/>
        <end position="379"/>
    </location>
</feature>
<evidence type="ECO:0000256" key="4">
    <source>
        <dbReference type="ARBA" id="ARBA00022840"/>
    </source>
</evidence>
<sequence length="536" mass="56282">MTAEPFGAPSPSAFEALSSDDPHAIGGYRLCALLGAGGMGRVYLAYTAGGRPVALKVVRPELAEDPGFRHRFAQEVASARRIHGFYTAQVVDAGTDATTPWLATTFVPGPSLQQVVHQHGPLPERTVLLLVAGIAEALHAIHAAGVVHRDLKPGNVLVAADGPRVIDFGIARAADANPLTGTGLRIGSPGFMAPEQALGLPATPATDVFALGALIACIGSGMPPFGDGPEPASLYRAIHEEPDLTHLPHGLHELVRLCLAKNPEDRPSTAWLIEAARNHPATGGELRISDGWLPEQVSSEIQRHTALPTTPPPPATLLDPGRSAAVAPAAPVLPAPAPDRPQPAAATRRAATTARRRARIALLTTAAFLVGGATIFVLLNSAYFDHHGNKDVAARGSHPPPSPSTSPQPTTASGYSVAYTNLELTSPDSDYEFDLKAGKVTQNNSTWYLGRENGAYYVPDDSAAYIPPAGPLTLTDCLKGIDTQPASTLPFTTLRVGRSFCVRYPGGQDIAIIRTLTDGSNDGPVKVSLTYYRHSA</sequence>
<protein>
    <recommendedName>
        <fullName evidence="8">Protein kinase domain-containing protein</fullName>
    </recommendedName>
</protein>
<dbReference type="PANTHER" id="PTHR43289:SF34">
    <property type="entry name" value="SERINE_THREONINE-PROTEIN KINASE YBDM-RELATED"/>
    <property type="match status" value="1"/>
</dbReference>
<feature type="compositionally biased region" description="Pro residues" evidence="6">
    <location>
        <begin position="331"/>
        <end position="341"/>
    </location>
</feature>
<dbReference type="InterPro" id="IPR011009">
    <property type="entry name" value="Kinase-like_dom_sf"/>
</dbReference>
<evidence type="ECO:0000259" key="8">
    <source>
        <dbReference type="PROSITE" id="PS50011"/>
    </source>
</evidence>
<reference evidence="9 10" key="1">
    <citation type="submission" date="2017-04" db="EMBL/GenBank/DDBJ databases">
        <title>Complete Genome Sequence of Streptomyces gilvosporeus F607, a Capable Producer of Natamycin.</title>
        <authorList>
            <person name="Zong G."/>
            <person name="Zhong C."/>
            <person name="Fu J."/>
            <person name="Qin R."/>
            <person name="Cao G."/>
        </authorList>
    </citation>
    <scope>NUCLEOTIDE SEQUENCE [LARGE SCALE GENOMIC DNA]</scope>
    <source>
        <strain evidence="9 10">F607</strain>
    </source>
</reference>
<dbReference type="OrthoDB" id="9762169at2"/>
<dbReference type="Pfam" id="PF00069">
    <property type="entry name" value="Pkinase"/>
    <property type="match status" value="1"/>
</dbReference>
<keyword evidence="7" id="KW-1133">Transmembrane helix</keyword>
<dbReference type="CDD" id="cd14014">
    <property type="entry name" value="STKc_PknB_like"/>
    <property type="match status" value="1"/>
</dbReference>
<organism evidence="9 10">
    <name type="scientific">Streptomyces gilvosporeus</name>
    <dbReference type="NCBI Taxonomy" id="553510"/>
    <lineage>
        <taxon>Bacteria</taxon>
        <taxon>Bacillati</taxon>
        <taxon>Actinomycetota</taxon>
        <taxon>Actinomycetes</taxon>
        <taxon>Kitasatosporales</taxon>
        <taxon>Streptomycetaceae</taxon>
        <taxon>Streptomyces</taxon>
    </lineage>
</organism>
<dbReference type="PROSITE" id="PS00107">
    <property type="entry name" value="PROTEIN_KINASE_ATP"/>
    <property type="match status" value="1"/>
</dbReference>
<accession>A0A1V0TKE2</accession>
<dbReference type="STRING" id="553510.B1H19_03620"/>
<feature type="region of interest" description="Disordered" evidence="6">
    <location>
        <begin position="392"/>
        <end position="413"/>
    </location>
</feature>
<evidence type="ECO:0000313" key="10">
    <source>
        <dbReference type="Proteomes" id="UP000192726"/>
    </source>
</evidence>
<gene>
    <name evidence="9" type="ORF">B1H19_03620</name>
</gene>
<dbReference type="SMART" id="SM00220">
    <property type="entry name" value="S_TKc"/>
    <property type="match status" value="1"/>
</dbReference>
<dbReference type="Proteomes" id="UP000192726">
    <property type="component" value="Chromosome"/>
</dbReference>
<evidence type="ECO:0000256" key="2">
    <source>
        <dbReference type="ARBA" id="ARBA00022741"/>
    </source>
</evidence>
<dbReference type="GO" id="GO:0004674">
    <property type="term" value="F:protein serine/threonine kinase activity"/>
    <property type="evidence" value="ECO:0007669"/>
    <property type="project" value="TreeGrafter"/>
</dbReference>
<evidence type="ECO:0000313" key="9">
    <source>
        <dbReference type="EMBL" id="ARF53373.1"/>
    </source>
</evidence>
<dbReference type="AlphaFoldDB" id="A0A1V0TKE2"/>
<proteinExistence type="predicted"/>
<dbReference type="GO" id="GO:0005524">
    <property type="term" value="F:ATP binding"/>
    <property type="evidence" value="ECO:0007669"/>
    <property type="project" value="UniProtKB-UniRule"/>
</dbReference>
<feature type="binding site" evidence="5">
    <location>
        <position position="56"/>
    </location>
    <ligand>
        <name>ATP</name>
        <dbReference type="ChEBI" id="CHEBI:30616"/>
    </ligand>
</feature>
<keyword evidence="4 5" id="KW-0067">ATP-binding</keyword>
<dbReference type="PROSITE" id="PS50011">
    <property type="entry name" value="PROTEIN_KINASE_DOM"/>
    <property type="match status" value="1"/>
</dbReference>
<keyword evidence="10" id="KW-1185">Reference proteome</keyword>
<evidence type="ECO:0000256" key="6">
    <source>
        <dbReference type="SAM" id="MobiDB-lite"/>
    </source>
</evidence>
<keyword evidence="2 5" id="KW-0547">Nucleotide-binding</keyword>
<dbReference type="Gene3D" id="1.10.510.10">
    <property type="entry name" value="Transferase(Phosphotransferase) domain 1"/>
    <property type="match status" value="1"/>
</dbReference>
<evidence type="ECO:0000256" key="7">
    <source>
        <dbReference type="SAM" id="Phobius"/>
    </source>
</evidence>